<sequence>MIKGPVLTLAGKHQTDYDQNRENRLDGKTVAITGATDGIGLATAIECAQRGSHLILLSRNQEKMISTKQLIEKKVNDVEIDMFRLDLADLNSVKSAADYLIKNGFKINILVLNAGLAYYSPELLYGINSVINHFSHFLLLHLLVDHLVGSEQEPARVVSLASEAHILANGSGKFWKTYESEKIAAEILGTGSDISGAYAESKLANILHMKSMAERHPLIKFVSVHPGVVDTSFADKWKSGIGNKCSLCLVRMLSFCWKPCVRSPAQGCQTSIYCICEREIIQGEYYADNKPKSIRIRGSKDLTVIKNELYELSIAFVKRFLVPK</sequence>
<evidence type="ECO:0000256" key="1">
    <source>
        <dbReference type="ARBA" id="ARBA00006484"/>
    </source>
</evidence>
<dbReference type="PANTHER" id="PTHR24320">
    <property type="entry name" value="RETINOL DEHYDROGENASE"/>
    <property type="match status" value="1"/>
</dbReference>
<evidence type="ECO:0000256" key="2">
    <source>
        <dbReference type="ARBA" id="ARBA00023002"/>
    </source>
</evidence>
<gene>
    <name evidence="3" type="ORF">GSOID_T00008043001</name>
</gene>
<dbReference type="PANTHER" id="PTHR24320:SF148">
    <property type="entry name" value="NAD(P)-BINDING ROSSMANN-FOLD SUPERFAMILY PROTEIN"/>
    <property type="match status" value="1"/>
</dbReference>
<dbReference type="GO" id="GO:0016491">
    <property type="term" value="F:oxidoreductase activity"/>
    <property type="evidence" value="ECO:0007669"/>
    <property type="project" value="UniProtKB-KW"/>
</dbReference>
<organism evidence="3">
    <name type="scientific">Oikopleura dioica</name>
    <name type="common">Tunicate</name>
    <dbReference type="NCBI Taxonomy" id="34765"/>
    <lineage>
        <taxon>Eukaryota</taxon>
        <taxon>Metazoa</taxon>
        <taxon>Chordata</taxon>
        <taxon>Tunicata</taxon>
        <taxon>Appendicularia</taxon>
        <taxon>Copelata</taxon>
        <taxon>Oikopleuridae</taxon>
        <taxon>Oikopleura</taxon>
    </lineage>
</organism>
<dbReference type="OrthoDB" id="191139at2759"/>
<keyword evidence="4" id="KW-1185">Reference proteome</keyword>
<keyword evidence="2" id="KW-0560">Oxidoreductase</keyword>
<dbReference type="FunCoup" id="E4XD09">
    <property type="interactions" value="49"/>
</dbReference>
<accession>E4XD09</accession>
<evidence type="ECO:0000313" key="4">
    <source>
        <dbReference type="Proteomes" id="UP000001307"/>
    </source>
</evidence>
<evidence type="ECO:0000313" key="3">
    <source>
        <dbReference type="EMBL" id="CBY24043.1"/>
    </source>
</evidence>
<dbReference type="PRINTS" id="PR00081">
    <property type="entry name" value="GDHRDH"/>
</dbReference>
<dbReference type="InterPro" id="IPR036291">
    <property type="entry name" value="NAD(P)-bd_dom_sf"/>
</dbReference>
<name>E4XD09_OIKDI</name>
<protein>
    <submittedName>
        <fullName evidence="3">Uncharacterized protein</fullName>
    </submittedName>
</protein>
<dbReference type="SUPFAM" id="SSF51735">
    <property type="entry name" value="NAD(P)-binding Rossmann-fold domains"/>
    <property type="match status" value="1"/>
</dbReference>
<dbReference type="AlphaFoldDB" id="E4XD09"/>
<dbReference type="Pfam" id="PF00106">
    <property type="entry name" value="adh_short"/>
    <property type="match status" value="1"/>
</dbReference>
<dbReference type="InParanoid" id="E4XD09"/>
<dbReference type="EMBL" id="FN653038">
    <property type="protein sequence ID" value="CBY24043.1"/>
    <property type="molecule type" value="Genomic_DNA"/>
</dbReference>
<dbReference type="InterPro" id="IPR002347">
    <property type="entry name" value="SDR_fam"/>
</dbReference>
<dbReference type="Proteomes" id="UP000001307">
    <property type="component" value="Unassembled WGS sequence"/>
</dbReference>
<proteinExistence type="inferred from homology"/>
<reference evidence="3" key="1">
    <citation type="journal article" date="2010" name="Science">
        <title>Plasticity of animal genome architecture unmasked by rapid evolution of a pelagic tunicate.</title>
        <authorList>
            <person name="Denoeud F."/>
            <person name="Henriet S."/>
            <person name="Mungpakdee S."/>
            <person name="Aury J.M."/>
            <person name="Da Silva C."/>
            <person name="Brinkmann H."/>
            <person name="Mikhaleva J."/>
            <person name="Olsen L.C."/>
            <person name="Jubin C."/>
            <person name="Canestro C."/>
            <person name="Bouquet J.M."/>
            <person name="Danks G."/>
            <person name="Poulain J."/>
            <person name="Campsteijn C."/>
            <person name="Adamski M."/>
            <person name="Cross I."/>
            <person name="Yadetie F."/>
            <person name="Muffato M."/>
            <person name="Louis A."/>
            <person name="Butcher S."/>
            <person name="Tsagkogeorga G."/>
            <person name="Konrad A."/>
            <person name="Singh S."/>
            <person name="Jensen M.F."/>
            <person name="Cong E.H."/>
            <person name="Eikeseth-Otteraa H."/>
            <person name="Noel B."/>
            <person name="Anthouard V."/>
            <person name="Porcel B.M."/>
            <person name="Kachouri-Lafond R."/>
            <person name="Nishino A."/>
            <person name="Ugolini M."/>
            <person name="Chourrout P."/>
            <person name="Nishida H."/>
            <person name="Aasland R."/>
            <person name="Huzurbazar S."/>
            <person name="Westhof E."/>
            <person name="Delsuc F."/>
            <person name="Lehrach H."/>
            <person name="Reinhardt R."/>
            <person name="Weissenbach J."/>
            <person name="Roy S.W."/>
            <person name="Artiguenave F."/>
            <person name="Postlethwait J.H."/>
            <person name="Manak J.R."/>
            <person name="Thompson E.M."/>
            <person name="Jaillon O."/>
            <person name="Du Pasquier L."/>
            <person name="Boudinot P."/>
            <person name="Liberles D.A."/>
            <person name="Volff J.N."/>
            <person name="Philippe H."/>
            <person name="Lenhard B."/>
            <person name="Roest Crollius H."/>
            <person name="Wincker P."/>
            <person name="Chourrout D."/>
        </authorList>
    </citation>
    <scope>NUCLEOTIDE SEQUENCE [LARGE SCALE GENOMIC DNA]</scope>
</reference>
<dbReference type="Gene3D" id="3.40.50.720">
    <property type="entry name" value="NAD(P)-binding Rossmann-like Domain"/>
    <property type="match status" value="1"/>
</dbReference>
<comment type="similarity">
    <text evidence="1">Belongs to the short-chain dehydrogenases/reductases (SDR) family.</text>
</comment>